<evidence type="ECO:0000256" key="6">
    <source>
        <dbReference type="ARBA" id="ARBA00023242"/>
    </source>
</evidence>
<keyword evidence="5" id="KW-0690">Ribosome biogenesis</keyword>
<evidence type="ECO:0008006" key="10">
    <source>
        <dbReference type="Google" id="ProtNLM"/>
    </source>
</evidence>
<gene>
    <name evidence="8" type="ORF">N7452_008727</name>
</gene>
<dbReference type="GO" id="GO:0005730">
    <property type="term" value="C:nucleolus"/>
    <property type="evidence" value="ECO:0007669"/>
    <property type="project" value="TreeGrafter"/>
</dbReference>
<evidence type="ECO:0000256" key="5">
    <source>
        <dbReference type="ARBA" id="ARBA00022517"/>
    </source>
</evidence>
<evidence type="ECO:0000313" key="9">
    <source>
        <dbReference type="Proteomes" id="UP001147695"/>
    </source>
</evidence>
<feature type="compositionally biased region" description="Low complexity" evidence="7">
    <location>
        <begin position="139"/>
        <end position="149"/>
    </location>
</feature>
<dbReference type="InterPro" id="IPR022784">
    <property type="entry name" value="Ribosome_bgen_Alb1"/>
</dbReference>
<evidence type="ECO:0000256" key="7">
    <source>
        <dbReference type="SAM" id="MobiDB-lite"/>
    </source>
</evidence>
<evidence type="ECO:0000313" key="8">
    <source>
        <dbReference type="EMBL" id="KAJ5328337.1"/>
    </source>
</evidence>
<keyword evidence="3" id="KW-0813">Transport</keyword>
<accession>A0A9W9U9E9</accession>
<proteinExistence type="predicted"/>
<dbReference type="GO" id="GO:0000055">
    <property type="term" value="P:ribosomal large subunit export from nucleus"/>
    <property type="evidence" value="ECO:0007669"/>
    <property type="project" value="TreeGrafter"/>
</dbReference>
<feature type="compositionally biased region" description="Low complexity" evidence="7">
    <location>
        <begin position="1"/>
        <end position="22"/>
    </location>
</feature>
<evidence type="ECO:0000256" key="1">
    <source>
        <dbReference type="ARBA" id="ARBA00004123"/>
    </source>
</evidence>
<feature type="region of interest" description="Disordered" evidence="7">
    <location>
        <begin position="1"/>
        <end position="79"/>
    </location>
</feature>
<keyword evidence="4" id="KW-0963">Cytoplasm</keyword>
<feature type="compositionally biased region" description="Basic residues" evidence="7">
    <location>
        <begin position="56"/>
        <end position="73"/>
    </location>
</feature>
<reference evidence="8" key="2">
    <citation type="journal article" date="2023" name="IMA Fungus">
        <title>Comparative genomic study of the Penicillium genus elucidates a diverse pangenome and 15 lateral gene transfer events.</title>
        <authorList>
            <person name="Petersen C."/>
            <person name="Sorensen T."/>
            <person name="Nielsen M.R."/>
            <person name="Sondergaard T.E."/>
            <person name="Sorensen J.L."/>
            <person name="Fitzpatrick D.A."/>
            <person name="Frisvad J.C."/>
            <person name="Nielsen K.L."/>
        </authorList>
    </citation>
    <scope>NUCLEOTIDE SEQUENCE</scope>
    <source>
        <strain evidence="8">IBT 35673</strain>
    </source>
</reference>
<dbReference type="EMBL" id="JAPZBQ010000005">
    <property type="protein sequence ID" value="KAJ5328337.1"/>
    <property type="molecule type" value="Genomic_DNA"/>
</dbReference>
<keyword evidence="6" id="KW-0539">Nucleus</keyword>
<feature type="region of interest" description="Disordered" evidence="7">
    <location>
        <begin position="103"/>
        <end position="182"/>
    </location>
</feature>
<organism evidence="8 9">
    <name type="scientific">Penicillium brevicompactum</name>
    <dbReference type="NCBI Taxonomy" id="5074"/>
    <lineage>
        <taxon>Eukaryota</taxon>
        <taxon>Fungi</taxon>
        <taxon>Dikarya</taxon>
        <taxon>Ascomycota</taxon>
        <taxon>Pezizomycotina</taxon>
        <taxon>Eurotiomycetes</taxon>
        <taxon>Eurotiomycetidae</taxon>
        <taxon>Eurotiales</taxon>
        <taxon>Aspergillaceae</taxon>
        <taxon>Penicillium</taxon>
    </lineage>
</organism>
<dbReference type="AlphaFoldDB" id="A0A9W9U9E9"/>
<sequence>MAKSRSQVAPRSRAARRAASPSMDLDKSVTSLPRAESPTAQGPAVLADRANAGVMKKQKKKNDKVSRAQRLRQQKGMDRAEAVLDQLEIKKAKSFARARVVDGRRADWDETNRKASAFATLQQNDVDEEDDEDDDAMAEDAPPAKAPAARNVFEMDDEEPETPATNGPTDDPAAAEEADEIT</sequence>
<evidence type="ECO:0000256" key="2">
    <source>
        <dbReference type="ARBA" id="ARBA00004496"/>
    </source>
</evidence>
<reference evidence="8" key="1">
    <citation type="submission" date="2022-12" db="EMBL/GenBank/DDBJ databases">
        <authorList>
            <person name="Petersen C."/>
        </authorList>
    </citation>
    <scope>NUCLEOTIDE SEQUENCE</scope>
    <source>
        <strain evidence="8">IBT 35673</strain>
    </source>
</reference>
<evidence type="ECO:0000256" key="3">
    <source>
        <dbReference type="ARBA" id="ARBA00022448"/>
    </source>
</evidence>
<dbReference type="Pfam" id="PF09135">
    <property type="entry name" value="Alb1"/>
    <property type="match status" value="1"/>
</dbReference>
<dbReference type="Proteomes" id="UP001147695">
    <property type="component" value="Unassembled WGS sequence"/>
</dbReference>
<dbReference type="GO" id="GO:0005737">
    <property type="term" value="C:cytoplasm"/>
    <property type="evidence" value="ECO:0007669"/>
    <property type="project" value="UniProtKB-SubCell"/>
</dbReference>
<feature type="compositionally biased region" description="Acidic residues" evidence="7">
    <location>
        <begin position="125"/>
        <end position="138"/>
    </location>
</feature>
<feature type="compositionally biased region" description="Basic and acidic residues" evidence="7">
    <location>
        <begin position="103"/>
        <end position="113"/>
    </location>
</feature>
<comment type="caution">
    <text evidence="8">The sequence shown here is derived from an EMBL/GenBank/DDBJ whole genome shotgun (WGS) entry which is preliminary data.</text>
</comment>
<evidence type="ECO:0000256" key="4">
    <source>
        <dbReference type="ARBA" id="ARBA00022490"/>
    </source>
</evidence>
<dbReference type="PANTHER" id="PTHR28280:SF1">
    <property type="entry name" value="SHUTTLING PRE-60S FACTOR ECM1"/>
    <property type="match status" value="1"/>
</dbReference>
<protein>
    <recommendedName>
        <fullName evidence="10">Ribosome biogenesis protein Alb1</fullName>
    </recommendedName>
</protein>
<comment type="subcellular location">
    <subcellularLocation>
        <location evidence="2">Cytoplasm</location>
    </subcellularLocation>
    <subcellularLocation>
        <location evidence="1">Nucleus</location>
    </subcellularLocation>
</comment>
<dbReference type="InterPro" id="IPR053278">
    <property type="entry name" value="Pre-60S_factor_ECM1"/>
</dbReference>
<dbReference type="GO" id="GO:0030687">
    <property type="term" value="C:preribosome, large subunit precursor"/>
    <property type="evidence" value="ECO:0007669"/>
    <property type="project" value="TreeGrafter"/>
</dbReference>
<dbReference type="PANTHER" id="PTHR28280">
    <property type="entry name" value="SHUTTLING PRE-60S FACTOR ECM1"/>
    <property type="match status" value="1"/>
</dbReference>
<name>A0A9W9U9E9_PENBR</name>
<feature type="compositionally biased region" description="Acidic residues" evidence="7">
    <location>
        <begin position="173"/>
        <end position="182"/>
    </location>
</feature>